<evidence type="ECO:0000256" key="1">
    <source>
        <dbReference type="SAM" id="MobiDB-lite"/>
    </source>
</evidence>
<dbReference type="RefSeq" id="YP_009240250.1">
    <property type="nucleotide sequence ID" value="NC_029735.1"/>
</dbReference>
<feature type="transmembrane region" description="Helical" evidence="2">
    <location>
        <begin position="214"/>
        <end position="233"/>
    </location>
</feature>
<feature type="transmembrane region" description="Helical" evidence="2">
    <location>
        <begin position="146"/>
        <end position="167"/>
    </location>
</feature>
<keyword evidence="3" id="KW-0150">Chloroplast</keyword>
<keyword evidence="2" id="KW-0472">Membrane</keyword>
<feature type="compositionally biased region" description="Basic residues" evidence="1">
    <location>
        <begin position="367"/>
        <end position="378"/>
    </location>
</feature>
<feature type="transmembrane region" description="Helical" evidence="2">
    <location>
        <begin position="173"/>
        <end position="194"/>
    </location>
</feature>
<proteinExistence type="predicted"/>
<accession>A0A140HAZ3</accession>
<evidence type="ECO:0000256" key="2">
    <source>
        <dbReference type="SAM" id="Phobius"/>
    </source>
</evidence>
<sequence>MLTLFSVVTSVKDYIEIVHKLIETNQSFDLNSYYDFGAILTYVIICFKNLCKDILSLNWLVSIWSLPVIVPNIASSIISEVSVLDGYFHNLFTFLENPISYGNNNLFFYGLEKFTIGLVNSLFLCLPTSTAHIITIRRFVVQGLEAGYISGLGTIAGNIVWLSSIIFGFRFIIIPWLSLDLLRYILGFSLLVKYMWDSYNEKRNVTEDLSKRKIFLLTFLLSFTEQTSLFPFITNLSMSADSTMLETFSTNNLFEFIIVHLCYLSGILIGSFSLLNFTCWFWENPAFKLYIWAVSSFKISTSTYYNYLNFFFLYATMVCTVCSIPYFGLDYTITNPLGLIQEDRILEEKNLLETSFLNSKGSDKNTRQTKRGRRGRNEKWKRRVERYRAFDASLYDQGVYDLFTIEDLNYGFDRFWLRRKMKRSNKGFRLFPGEWMRSFKKQMSKSQLESLNAPRLDFFRLLFEQAYTPTFHERKLIENTAKLTSLNDSQLPLKNINKNIETTTLSLYLNNSSHQNKQKFIDENSTLRKFMRKTTQRLTTAKIRKNILNSEASGLINATNGNKIYSKRWKIIFSKLSKRGINNQTLFNSMSNEVLMKQKKVKNNYNSLSLDQGFMNTTNNLNSNLSLSFINKINSETNLSKKDRQILNYRSFLAANNTTSEYKAITLLHPLKFYLQKNKAFQRKLKFYGTKIYRNFQTEKNAPYFRVMMKRLFYYYKPNLRWEQTMTRARSRIIRKKHSRMARKLNINKNNKAFLNVYNQENLSSLETLKNKTITNSSNVSESYIPTMNLTMKNLSKPNSFSVETQIEKPTHFYSIISKRATRYRHQIYKDVLQHWYYSPFNRLLLKLDIDSFIRRQPFSHFLTKKEENLLHLRRFLLSEHYETLRWYSFMEHYENMKNNIGGTKSFASKMYNQQFQGTFKKIRHLFALTPSLNQNETFKNNVNNKLFDNNSNEKNTNFGFKILKFDQVLYNEFPKTNAMNFQENLNQQNSFIHEELLKTNNLNSSPKDLINQSSQILRQYIVNSIPIRERLIKKFLQEKNYAELTQFLWKGKKIRGVQTLTTEQSFLMQEHNLLASKTELEELNQQNSQKVKNLFKHDSIQKSLWLGLLKESKNLLYNREALKLYLTKKVNKYKKRKQFKEKNLKNRIERIEKWLFNAQVKSSNLIEKNPINITTAVRKAIKESVNKSIAISTLYESNKIGLPTKLLLKRDKVYNYLTNKLKDKKLLSIYSLQKFKKYVKEIDKSVNINTNNIVSSPKNSTQALNNILYKINKITSFTLSPFTKTFQILYKNTKSFILSEKTNKNLAYWKAKTKFNERKNQDRKKLSTVMPKLDLQNIQEKKPRINNTILKLNINKNDVNFYKNSRNSRFNMQNKETENYKDLIDAFDSTASEALGRKKTDVENDWTKLQDKKLIKSWKKIIQKNSLNINEKNKFFILKNIFDKKFITKTKRRTTFVRMIRSPSEIVHKKSQLKRKLTRTINNNKNLTGLNTKLFEMQNANSNLNDSFKLDLEQVKQRKRSSFWQKNKAVKGKISSRKMRHSSLGKLKLIAKKYKKIENYNEIRNWWWQNFLPNFKSKSDILLGLETNIKMNSTLSNLSSKEILERDSINYENYIERVPGEKELQIGNKDYKPLNIPQAIRLRQQLLDNQVLNFNSQNTIKNPSSIINENSSSIVNPSNTENSLKTITNNNSPSLINKENLTGLDKLYENILIPQNNFINGSILNNSKFMFGVNPVPFYAGWDESLRKFVVTNRLLSKTKAGYEMNFKNYNLTNYPTLKNLKSNKFDFERAPLQGMNLATILYWKVPFSPYDQDQFFNVGIDGFAPIGWRRFNFRHSTKTIKPLLVTTKVITTQNVNNNNKRNELVYQIKAKLLNNSITTSFVNSKSNNLKKKIKRHVMQRIQNYDRSRDTIRFPSGALMNQILPLHYLNVFYKRYRLPSDRYIKRRLRRDQKNVPFSLKTMNPTLADLTLRRRIKPRRRYHRKTVNNQKIDLLPRRRGFRIEKLNNFSAIGQSINNQLIEPNDNLLSLSRPFGKEKNISTTLENKLSPKVKKRLKNKSKQDSTNLRIRRLRKRVKQQIIRINPRYKPNIGGFIWPGDYLKLELKKAPKLELKTSESDNFKNKRKQSKRLLKELPLPLQPKKYLLEKHNLKVLKRRLEKSQNLNLLHQKVNELEFLSNN</sequence>
<dbReference type="GeneID" id="27109420"/>
<reference evidence="3" key="1">
    <citation type="submission" date="2015-06" db="EMBL/GenBank/DDBJ databases">
        <title>Chloroplast phylogenomic data from the green algal order Sphaeropleales (Chlorophyceae, Chlorophyta) reveal complex patterns of sequence evolution.</title>
        <authorList>
            <person name="Fucikova K."/>
            <person name="Lewis P.O."/>
            <person name="Lewis L.A."/>
        </authorList>
    </citation>
    <scope>NUCLEOTIDE SEQUENCE</scope>
    <source>
        <strain evidence="3">SAG 17.84</strain>
    </source>
</reference>
<keyword evidence="2" id="KW-0812">Transmembrane</keyword>
<feature type="region of interest" description="Disordered" evidence="1">
    <location>
        <begin position="358"/>
        <end position="378"/>
    </location>
</feature>
<protein>
    <submittedName>
        <fullName evidence="3">Hypothetical chloroplast protein RF1</fullName>
    </submittedName>
</protein>
<feature type="transmembrane region" description="Helical" evidence="2">
    <location>
        <begin position="304"/>
        <end position="327"/>
    </location>
</feature>
<geneLocation type="chloroplast" evidence="3"/>
<feature type="transmembrane region" description="Helical" evidence="2">
    <location>
        <begin position="114"/>
        <end position="134"/>
    </location>
</feature>
<keyword evidence="2" id="KW-1133">Transmembrane helix</keyword>
<organism evidence="3">
    <name type="scientific">Ankyra judayi</name>
    <dbReference type="NCBI Taxonomy" id="52688"/>
    <lineage>
        <taxon>Eukaryota</taxon>
        <taxon>Viridiplantae</taxon>
        <taxon>Chlorophyta</taxon>
        <taxon>core chlorophytes</taxon>
        <taxon>Chlorophyceae</taxon>
        <taxon>CS clade</taxon>
        <taxon>Sphaeropleales</taxon>
        <taxon>Sphaeropleaceae</taxon>
        <taxon>Ankyra</taxon>
    </lineage>
</organism>
<keyword evidence="3" id="KW-0934">Plastid</keyword>
<name>A0A140HAZ3_9CHLO</name>
<feature type="transmembrane region" description="Helical" evidence="2">
    <location>
        <begin position="57"/>
        <end position="78"/>
    </location>
</feature>
<evidence type="ECO:0000313" key="3">
    <source>
        <dbReference type="EMBL" id="AMO01342.1"/>
    </source>
</evidence>
<gene>
    <name evidence="3" type="primary">ycf1</name>
    <name evidence="3" type="ORF">VT30_76</name>
</gene>
<dbReference type="EMBL" id="KT199255">
    <property type="protein sequence ID" value="AMO01342.1"/>
    <property type="molecule type" value="Genomic_DNA"/>
</dbReference>
<feature type="transmembrane region" description="Helical" evidence="2">
    <location>
        <begin position="253"/>
        <end position="283"/>
    </location>
</feature>
<feature type="transmembrane region" description="Helical" evidence="2">
    <location>
        <begin position="33"/>
        <end position="50"/>
    </location>
</feature>